<dbReference type="Proteomes" id="UP001152795">
    <property type="component" value="Unassembled WGS sequence"/>
</dbReference>
<dbReference type="InterPro" id="IPR000477">
    <property type="entry name" value="RT_dom"/>
</dbReference>
<comment type="caution">
    <text evidence="1">The sequence shown here is derived from an EMBL/GenBank/DDBJ whole genome shotgun (WGS) entry which is preliminary data.</text>
</comment>
<organism evidence="1 2">
    <name type="scientific">Paramuricea clavata</name>
    <name type="common">Red gorgonian</name>
    <name type="synonym">Violescent sea-whip</name>
    <dbReference type="NCBI Taxonomy" id="317549"/>
    <lineage>
        <taxon>Eukaryota</taxon>
        <taxon>Metazoa</taxon>
        <taxon>Cnidaria</taxon>
        <taxon>Anthozoa</taxon>
        <taxon>Octocorallia</taxon>
        <taxon>Malacalcyonacea</taxon>
        <taxon>Plexauridae</taxon>
        <taxon>Paramuricea</taxon>
    </lineage>
</organism>
<dbReference type="EMBL" id="CACRXK020003325">
    <property type="protein sequence ID" value="CAB3998330.1"/>
    <property type="molecule type" value="Genomic_DNA"/>
</dbReference>
<dbReference type="PROSITE" id="PS50878">
    <property type="entry name" value="RT_POL"/>
    <property type="match status" value="1"/>
</dbReference>
<accession>A0A6S7HST1</accession>
<dbReference type="PANTHER" id="PTHR33332">
    <property type="entry name" value="REVERSE TRANSCRIPTASE DOMAIN-CONTAINING PROTEIN"/>
    <property type="match status" value="1"/>
</dbReference>
<evidence type="ECO:0000313" key="2">
    <source>
        <dbReference type="Proteomes" id="UP001152795"/>
    </source>
</evidence>
<name>A0A6S7HST1_PARCT</name>
<dbReference type="OrthoDB" id="6766831at2759"/>
<protein>
    <submittedName>
        <fullName evidence="1">Uncharacterized protein</fullName>
    </submittedName>
</protein>
<keyword evidence="2" id="KW-1185">Reference proteome</keyword>
<evidence type="ECO:0000313" key="1">
    <source>
        <dbReference type="EMBL" id="CAB3998330.1"/>
    </source>
</evidence>
<dbReference type="SUPFAM" id="SSF56672">
    <property type="entry name" value="DNA/RNA polymerases"/>
    <property type="match status" value="1"/>
</dbReference>
<sequence length="118" mass="13392">MKLSNEAIIKCGVPQGSILAPLLFLTFINDFPNCLVNSKADLYADDTQVYTASQNISELEIKLNKDLAEIEVWLRANRLQVNITKTEYMLIGTDHRLSNLDHEPVLILNHNILKRVSK</sequence>
<reference evidence="1" key="1">
    <citation type="submission" date="2020-04" db="EMBL/GenBank/DDBJ databases">
        <authorList>
            <person name="Alioto T."/>
            <person name="Alioto T."/>
            <person name="Gomez Garrido J."/>
        </authorList>
    </citation>
    <scope>NUCLEOTIDE SEQUENCE</scope>
    <source>
        <strain evidence="1">A484AB</strain>
    </source>
</reference>
<gene>
    <name evidence="1" type="ORF">PACLA_8A031703</name>
</gene>
<dbReference type="AlphaFoldDB" id="A0A6S7HST1"/>
<dbReference type="InterPro" id="IPR043502">
    <property type="entry name" value="DNA/RNA_pol_sf"/>
</dbReference>
<proteinExistence type="predicted"/>
<dbReference type="Pfam" id="PF00078">
    <property type="entry name" value="RVT_1"/>
    <property type="match status" value="1"/>
</dbReference>